<dbReference type="GO" id="GO:0003677">
    <property type="term" value="F:DNA binding"/>
    <property type="evidence" value="ECO:0007669"/>
    <property type="project" value="UniProtKB-KW"/>
</dbReference>
<dbReference type="SMART" id="SM00448">
    <property type="entry name" value="REC"/>
    <property type="match status" value="1"/>
</dbReference>
<feature type="domain" description="Response regulatory" evidence="2">
    <location>
        <begin position="2"/>
        <end position="121"/>
    </location>
</feature>
<reference evidence="5" key="1">
    <citation type="submission" date="2023-06" db="EMBL/GenBank/DDBJ databases">
        <title>Identification and characterization of horizontal gene transfer across gut microbiota members of farm animals based on homology search.</title>
        <authorList>
            <person name="Zeman M."/>
            <person name="Kubasova T."/>
            <person name="Jahodarova E."/>
            <person name="Nykrynova M."/>
            <person name="Rychlik I."/>
        </authorList>
    </citation>
    <scope>NUCLEOTIDE SEQUENCE [LARGE SCALE GENOMIC DNA]</scope>
    <source>
        <strain evidence="5">ET341</strain>
    </source>
</reference>
<dbReference type="Pfam" id="PF00072">
    <property type="entry name" value="Response_reg"/>
    <property type="match status" value="1"/>
</dbReference>
<gene>
    <name evidence="4" type="ORF">QUV98_09750</name>
</gene>
<evidence type="ECO:0000256" key="1">
    <source>
        <dbReference type="PROSITE-ProRule" id="PRU00169"/>
    </source>
</evidence>
<name>A0ABT7UKC3_9FIRM</name>
<dbReference type="PANTHER" id="PTHR37299:SF1">
    <property type="entry name" value="STAGE 0 SPORULATION PROTEIN A HOMOLOG"/>
    <property type="match status" value="1"/>
</dbReference>
<evidence type="ECO:0000313" key="4">
    <source>
        <dbReference type="EMBL" id="MDM8196597.1"/>
    </source>
</evidence>
<dbReference type="Pfam" id="PF04397">
    <property type="entry name" value="LytTR"/>
    <property type="match status" value="1"/>
</dbReference>
<dbReference type="InterPro" id="IPR046947">
    <property type="entry name" value="LytR-like"/>
</dbReference>
<dbReference type="SMART" id="SM00850">
    <property type="entry name" value="LytTR"/>
    <property type="match status" value="1"/>
</dbReference>
<keyword evidence="5" id="KW-1185">Reference proteome</keyword>
<dbReference type="Gene3D" id="2.40.50.1020">
    <property type="entry name" value="LytTr DNA-binding domain"/>
    <property type="match status" value="1"/>
</dbReference>
<reference evidence="4 5" key="2">
    <citation type="submission" date="2023-06" db="EMBL/GenBank/DDBJ databases">
        <authorList>
            <person name="Zeman M."/>
            <person name="Kubasova T."/>
            <person name="Jahodarova E."/>
            <person name="Nykrynova M."/>
            <person name="Rychlik I."/>
        </authorList>
    </citation>
    <scope>NUCLEOTIDE SEQUENCE [LARGE SCALE GENOMIC DNA]</scope>
    <source>
        <strain evidence="4 5">ET341</strain>
    </source>
</reference>
<dbReference type="PROSITE" id="PS50110">
    <property type="entry name" value="RESPONSE_REGULATORY"/>
    <property type="match status" value="1"/>
</dbReference>
<evidence type="ECO:0000259" key="3">
    <source>
        <dbReference type="PROSITE" id="PS50930"/>
    </source>
</evidence>
<evidence type="ECO:0000313" key="5">
    <source>
        <dbReference type="Proteomes" id="UP001529275"/>
    </source>
</evidence>
<dbReference type="InterPro" id="IPR007492">
    <property type="entry name" value="LytTR_DNA-bd_dom"/>
</dbReference>
<dbReference type="InterPro" id="IPR001789">
    <property type="entry name" value="Sig_transdc_resp-reg_receiver"/>
</dbReference>
<dbReference type="EMBL" id="JAUDCK010000041">
    <property type="protein sequence ID" value="MDM8196597.1"/>
    <property type="molecule type" value="Genomic_DNA"/>
</dbReference>
<dbReference type="CDD" id="cd00156">
    <property type="entry name" value="REC"/>
    <property type="match status" value="1"/>
</dbReference>
<dbReference type="SUPFAM" id="SSF52172">
    <property type="entry name" value="CheY-like"/>
    <property type="match status" value="1"/>
</dbReference>
<keyword evidence="1" id="KW-0597">Phosphoprotein</keyword>
<dbReference type="Gene3D" id="3.40.50.2300">
    <property type="match status" value="1"/>
</dbReference>
<accession>A0ABT7UKC3</accession>
<dbReference type="RefSeq" id="WP_289528096.1">
    <property type="nucleotide sequence ID" value="NZ_JAUDCK010000041.1"/>
</dbReference>
<feature type="domain" description="HTH LytTR-type" evidence="3">
    <location>
        <begin position="140"/>
        <end position="231"/>
    </location>
</feature>
<comment type="caution">
    <text evidence="4">The sequence shown here is derived from an EMBL/GenBank/DDBJ whole genome shotgun (WGS) entry which is preliminary data.</text>
</comment>
<feature type="modified residue" description="4-aspartylphosphate" evidence="1">
    <location>
        <position position="57"/>
    </location>
</feature>
<dbReference type="PROSITE" id="PS50930">
    <property type="entry name" value="HTH_LYTTR"/>
    <property type="match status" value="1"/>
</dbReference>
<organism evidence="4 5">
    <name type="scientific">Massilimicrobiota timonensis</name>
    <dbReference type="NCBI Taxonomy" id="1776392"/>
    <lineage>
        <taxon>Bacteria</taxon>
        <taxon>Bacillati</taxon>
        <taxon>Bacillota</taxon>
        <taxon>Erysipelotrichia</taxon>
        <taxon>Erysipelotrichales</taxon>
        <taxon>Erysipelotrichaceae</taxon>
        <taxon>Massilimicrobiota</taxon>
    </lineage>
</organism>
<dbReference type="PANTHER" id="PTHR37299">
    <property type="entry name" value="TRANSCRIPTIONAL REGULATOR-RELATED"/>
    <property type="match status" value="1"/>
</dbReference>
<dbReference type="InterPro" id="IPR011006">
    <property type="entry name" value="CheY-like_superfamily"/>
</dbReference>
<evidence type="ECO:0000259" key="2">
    <source>
        <dbReference type="PROSITE" id="PS50110"/>
    </source>
</evidence>
<protein>
    <submittedName>
        <fullName evidence="4">LytTR family DNA-binding domain-containing protein</fullName>
    </submittedName>
</protein>
<proteinExistence type="predicted"/>
<dbReference type="Proteomes" id="UP001529275">
    <property type="component" value="Unassembled WGS sequence"/>
</dbReference>
<keyword evidence="4" id="KW-0238">DNA-binding</keyword>
<sequence>MRIAVCDDELFYVQNIIERIKNYEFRDTKPTIIDGYTNGNELIDAFRIEPYDLVFLDIELDESQNGIELAKMIKDIKANCIFIFITAYHYYLPESMWIGADLFIDKPIDQKLFQRELHHANQVYKRLNCTVLFSTTEGKIYIKTDQILYLETSYGKYKLKTTNHHYFGNLKTITKSKQQLLDFHFFQLNRSIIINFKHVKSFCFDYITMTNDDILPLTKRIRKEFKEKYFNFIDKEM</sequence>